<dbReference type="Proteomes" id="UP000433309">
    <property type="component" value="Unassembled WGS sequence"/>
</dbReference>
<dbReference type="EMBL" id="WKJK01000023">
    <property type="protein sequence ID" value="MRW94178.1"/>
    <property type="molecule type" value="Genomic_DNA"/>
</dbReference>
<accession>A0A6I2L7P8</accession>
<feature type="domain" description="Flagellar hook protein FlgE/F/G-like D1" evidence="7">
    <location>
        <begin position="91"/>
        <end position="162"/>
    </location>
</feature>
<proteinExistence type="inferred from homology"/>
<dbReference type="InterPro" id="IPR053967">
    <property type="entry name" value="LlgE_F_G-like_D1"/>
</dbReference>
<evidence type="ECO:0000256" key="4">
    <source>
        <dbReference type="RuleBase" id="RU362116"/>
    </source>
</evidence>
<reference evidence="8 9" key="1">
    <citation type="submission" date="2019-11" db="EMBL/GenBank/DDBJ databases">
        <title>Novel species isolated from a subtropical stream in China.</title>
        <authorList>
            <person name="Lu H."/>
        </authorList>
    </citation>
    <scope>NUCLEOTIDE SEQUENCE [LARGE SCALE GENOMIC DNA]</scope>
    <source>
        <strain evidence="8 9">FT80W</strain>
    </source>
</reference>
<dbReference type="InterPro" id="IPR019776">
    <property type="entry name" value="Flagellar_basal_body_rod_CS"/>
</dbReference>
<dbReference type="InterPro" id="IPR020013">
    <property type="entry name" value="Flagellar_FlgE/F/G"/>
</dbReference>
<dbReference type="PANTHER" id="PTHR30435:SF19">
    <property type="entry name" value="FLAGELLAR BASAL-BODY ROD PROTEIN FLGG"/>
    <property type="match status" value="1"/>
</dbReference>
<organism evidence="8 9">
    <name type="scientific">Duganella guangzhouensis</name>
    <dbReference type="NCBI Taxonomy" id="2666084"/>
    <lineage>
        <taxon>Bacteria</taxon>
        <taxon>Pseudomonadati</taxon>
        <taxon>Pseudomonadota</taxon>
        <taxon>Betaproteobacteria</taxon>
        <taxon>Burkholderiales</taxon>
        <taxon>Oxalobacteraceae</taxon>
        <taxon>Telluria group</taxon>
        <taxon>Duganella</taxon>
    </lineage>
</organism>
<dbReference type="InterPro" id="IPR012836">
    <property type="entry name" value="FlgF"/>
</dbReference>
<dbReference type="AlphaFoldDB" id="A0A6I2L7P8"/>
<feature type="domain" description="Flagellar basal body rod protein N-terminal" evidence="5">
    <location>
        <begin position="5"/>
        <end position="35"/>
    </location>
</feature>
<evidence type="ECO:0000259" key="7">
    <source>
        <dbReference type="Pfam" id="PF22692"/>
    </source>
</evidence>
<name>A0A6I2L7P8_9BURK</name>
<dbReference type="InterPro" id="IPR001444">
    <property type="entry name" value="Flag_bb_rod_N"/>
</dbReference>
<keyword evidence="3 4" id="KW-0975">Bacterial flagellum</keyword>
<evidence type="ECO:0000256" key="3">
    <source>
        <dbReference type="ARBA" id="ARBA00023143"/>
    </source>
</evidence>
<dbReference type="GO" id="GO:0030694">
    <property type="term" value="C:bacterial-type flagellum basal body, rod"/>
    <property type="evidence" value="ECO:0007669"/>
    <property type="project" value="UniProtKB-UniRule"/>
</dbReference>
<evidence type="ECO:0000256" key="1">
    <source>
        <dbReference type="ARBA" id="ARBA00004117"/>
    </source>
</evidence>
<keyword evidence="9" id="KW-1185">Reference proteome</keyword>
<dbReference type="InterPro" id="IPR037058">
    <property type="entry name" value="Falgellar_hook_FlgE_sf"/>
</dbReference>
<dbReference type="InterPro" id="IPR010930">
    <property type="entry name" value="Flg_bb/hook_C_dom"/>
</dbReference>
<dbReference type="Pfam" id="PF00460">
    <property type="entry name" value="Flg_bb_rod"/>
    <property type="match status" value="1"/>
</dbReference>
<dbReference type="PROSITE" id="PS00588">
    <property type="entry name" value="FLAGELLA_BB_ROD"/>
    <property type="match status" value="1"/>
</dbReference>
<keyword evidence="8" id="KW-0282">Flagellum</keyword>
<dbReference type="SUPFAM" id="SSF117143">
    <property type="entry name" value="Flagellar hook protein flgE"/>
    <property type="match status" value="1"/>
</dbReference>
<evidence type="ECO:0000259" key="6">
    <source>
        <dbReference type="Pfam" id="PF06429"/>
    </source>
</evidence>
<dbReference type="PANTHER" id="PTHR30435">
    <property type="entry name" value="FLAGELLAR PROTEIN"/>
    <property type="match status" value="1"/>
</dbReference>
<comment type="caution">
    <text evidence="8">The sequence shown here is derived from an EMBL/GenBank/DDBJ whole genome shotgun (WGS) entry which is preliminary data.</text>
</comment>
<dbReference type="Pfam" id="PF22692">
    <property type="entry name" value="LlgE_F_G_D1"/>
    <property type="match status" value="1"/>
</dbReference>
<dbReference type="NCBIfam" id="TIGR02490">
    <property type="entry name" value="flgF"/>
    <property type="match status" value="1"/>
</dbReference>
<sequence>MFDTLYIGTSGLLSNAKGLKVVSNNLANVNTPGFKGSQLQFSELFEQGGGVANNNEQQHAAGGIGVTSLGAAVNFRAGNDQSTGNPLDLSISGNGMFVVRRDDGELLYTRAGDFQFDADNVLTNGSGQHVQGMDKDGKLIDITLNSLEHSAAKATTTVNFSGNLTSTVATPAVDTTINGVTIIDPSGGSHTLNLSFTDAGNGSYTVKVTDAAAASGAAALGTGTIKYAAGVPVAGSSSVTIQYSTTGVAAFPVTLDFSESSSSSLASDLRFSKQDGYAAGVRTDQAIDADGTISVTYSNGQKGKGTRLALAQFVTQNDLQQVGGGAFTKTANGEVHYGYAASGSYGSLVAGHREGSNVDLAEEFSNLIVMQRGYQAASHVISTTNDMIQELFDMKGHR</sequence>
<protein>
    <recommendedName>
        <fullName evidence="4">Flagellar basal-body rod protein FlgF</fullName>
    </recommendedName>
</protein>
<gene>
    <name evidence="8" type="primary">flgF</name>
    <name evidence="8" type="ORF">GJ699_29815</name>
</gene>
<evidence type="ECO:0000313" key="8">
    <source>
        <dbReference type="EMBL" id="MRW94178.1"/>
    </source>
</evidence>
<comment type="subunit">
    <text evidence="4">The basal body constitutes a major portion of the flagellar organelle and consists of five rings (E,L,P,S, and M) mounted on a central rod. The rod consists of about 26 subunits of FlgG in the distal portion, and FlgB, FlgC and FlgF are thought to build up the proximal portion of the rod with about 6 subunits each.</text>
</comment>
<dbReference type="Pfam" id="PF06429">
    <property type="entry name" value="Flg_bbr_C"/>
    <property type="match status" value="1"/>
</dbReference>
<feature type="domain" description="Flagellar basal-body/hook protein C-terminal" evidence="6">
    <location>
        <begin position="351"/>
        <end position="391"/>
    </location>
</feature>
<evidence type="ECO:0000259" key="5">
    <source>
        <dbReference type="Pfam" id="PF00460"/>
    </source>
</evidence>
<dbReference type="RefSeq" id="WP_154383045.1">
    <property type="nucleotide sequence ID" value="NZ_WKJK01000023.1"/>
</dbReference>
<dbReference type="GO" id="GO:0071978">
    <property type="term" value="P:bacterial-type flagellum-dependent swarming motility"/>
    <property type="evidence" value="ECO:0007669"/>
    <property type="project" value="TreeGrafter"/>
</dbReference>
<dbReference type="Gene3D" id="2.60.98.20">
    <property type="entry name" value="Flagellar hook protein FlgE"/>
    <property type="match status" value="1"/>
</dbReference>
<keyword evidence="8" id="KW-0969">Cilium</keyword>
<comment type="subcellular location">
    <subcellularLocation>
        <location evidence="1 4">Bacterial flagellum basal body</location>
    </subcellularLocation>
</comment>
<comment type="similarity">
    <text evidence="2 4">Belongs to the flagella basal body rod proteins family.</text>
</comment>
<dbReference type="InterPro" id="IPR037925">
    <property type="entry name" value="FlgE/F/G-like"/>
</dbReference>
<evidence type="ECO:0000256" key="2">
    <source>
        <dbReference type="ARBA" id="ARBA00009677"/>
    </source>
</evidence>
<evidence type="ECO:0000313" key="9">
    <source>
        <dbReference type="Proteomes" id="UP000433309"/>
    </source>
</evidence>
<keyword evidence="8" id="KW-0966">Cell projection</keyword>
<dbReference type="NCBIfam" id="TIGR03506">
    <property type="entry name" value="FlgEFG_subfam"/>
    <property type="match status" value="1"/>
</dbReference>